<sequence length="226" mass="25364">MNILVVEDRIPSDDSLVHIFKKNNHMVDHTDSIEEGLYLALSSKYDIIVLDTLTYTEDGISLLKGIRKNGLTLPIFLLSAQSDVSFKVIGLDSGADDYLVKPFSTEELLARIRALGRRKDTILLNSTLCYGDITLDTNSLKLSTEKAETNLTCRECKLLEFLIIRKCMITSKDIIIEKIWGFDSEAQANHVEVYISFLRKKISSLNSKVVISTIRGLGYKLGITSK</sequence>
<evidence type="ECO:0000259" key="11">
    <source>
        <dbReference type="PROSITE" id="PS51755"/>
    </source>
</evidence>
<name>A0A1V4SP62_RUMHU</name>
<comment type="function">
    <text evidence="7">May play the central regulatory role in sporulation. It may be an element of the effector pathway responsible for the activation of sporulation genes in response to nutritional stress. Spo0A may act in concert with spo0H (a sigma factor) to control the expression of some genes that are critical to the sporulation process.</text>
</comment>
<evidence type="ECO:0000256" key="3">
    <source>
        <dbReference type="ARBA" id="ARBA00023012"/>
    </source>
</evidence>
<dbReference type="InterPro" id="IPR036388">
    <property type="entry name" value="WH-like_DNA-bd_sf"/>
</dbReference>
<dbReference type="GO" id="GO:0005829">
    <property type="term" value="C:cytosol"/>
    <property type="evidence" value="ECO:0007669"/>
    <property type="project" value="TreeGrafter"/>
</dbReference>
<dbReference type="SUPFAM" id="SSF52172">
    <property type="entry name" value="CheY-like"/>
    <property type="match status" value="1"/>
</dbReference>
<dbReference type="InterPro" id="IPR001789">
    <property type="entry name" value="Sig_transdc_resp-reg_receiver"/>
</dbReference>
<dbReference type="EMBL" id="MZGX01000003">
    <property type="protein sequence ID" value="OPX45624.1"/>
    <property type="molecule type" value="Genomic_DNA"/>
</dbReference>
<organism evidence="12 13">
    <name type="scientific">Ruminiclostridium hungatei</name>
    <name type="common">Clostridium hungatei</name>
    <dbReference type="NCBI Taxonomy" id="48256"/>
    <lineage>
        <taxon>Bacteria</taxon>
        <taxon>Bacillati</taxon>
        <taxon>Bacillota</taxon>
        <taxon>Clostridia</taxon>
        <taxon>Eubacteriales</taxon>
        <taxon>Oscillospiraceae</taxon>
        <taxon>Ruminiclostridium</taxon>
    </lineage>
</organism>
<reference evidence="12 13" key="1">
    <citation type="submission" date="2017-03" db="EMBL/GenBank/DDBJ databases">
        <title>Genome sequence of Clostridium hungatei DSM 14427.</title>
        <authorList>
            <person name="Poehlein A."/>
            <person name="Daniel R."/>
        </authorList>
    </citation>
    <scope>NUCLEOTIDE SEQUENCE [LARGE SCALE GENOMIC DNA]</scope>
    <source>
        <strain evidence="12 13">DSM 14427</strain>
    </source>
</reference>
<dbReference type="GO" id="GO:0006355">
    <property type="term" value="P:regulation of DNA-templated transcription"/>
    <property type="evidence" value="ECO:0007669"/>
    <property type="project" value="InterPro"/>
</dbReference>
<evidence type="ECO:0000256" key="8">
    <source>
        <dbReference type="PROSITE-ProRule" id="PRU00169"/>
    </source>
</evidence>
<dbReference type="InterPro" id="IPR011006">
    <property type="entry name" value="CheY-like_superfamily"/>
</dbReference>
<proteinExistence type="predicted"/>
<dbReference type="InterPro" id="IPR001867">
    <property type="entry name" value="OmpR/PhoB-type_DNA-bd"/>
</dbReference>
<evidence type="ECO:0000256" key="2">
    <source>
        <dbReference type="ARBA" id="ARBA00022553"/>
    </source>
</evidence>
<comment type="caution">
    <text evidence="12">The sequence shown here is derived from an EMBL/GenBank/DDBJ whole genome shotgun (WGS) entry which is preliminary data.</text>
</comment>
<evidence type="ECO:0000256" key="4">
    <source>
        <dbReference type="ARBA" id="ARBA00023015"/>
    </source>
</evidence>
<feature type="DNA-binding region" description="OmpR/PhoB-type" evidence="9">
    <location>
        <begin position="125"/>
        <end position="223"/>
    </location>
</feature>
<accession>A0A1V4SP62</accession>
<dbReference type="PANTHER" id="PTHR48111:SF22">
    <property type="entry name" value="REGULATOR OF RPOS"/>
    <property type="match status" value="1"/>
</dbReference>
<feature type="modified residue" description="4-aspartylphosphate" evidence="8">
    <location>
        <position position="51"/>
    </location>
</feature>
<evidence type="ECO:0000256" key="7">
    <source>
        <dbReference type="ARBA" id="ARBA00024867"/>
    </source>
</evidence>
<evidence type="ECO:0000256" key="5">
    <source>
        <dbReference type="ARBA" id="ARBA00023125"/>
    </source>
</evidence>
<keyword evidence="13" id="KW-1185">Reference proteome</keyword>
<evidence type="ECO:0000256" key="1">
    <source>
        <dbReference type="ARBA" id="ARBA00018672"/>
    </source>
</evidence>
<dbReference type="SUPFAM" id="SSF46894">
    <property type="entry name" value="C-terminal effector domain of the bipartite response regulators"/>
    <property type="match status" value="1"/>
</dbReference>
<evidence type="ECO:0000256" key="6">
    <source>
        <dbReference type="ARBA" id="ARBA00023163"/>
    </source>
</evidence>
<dbReference type="Pfam" id="PF00486">
    <property type="entry name" value="Trans_reg_C"/>
    <property type="match status" value="1"/>
</dbReference>
<dbReference type="PANTHER" id="PTHR48111">
    <property type="entry name" value="REGULATOR OF RPOS"/>
    <property type="match status" value="1"/>
</dbReference>
<evidence type="ECO:0000259" key="10">
    <source>
        <dbReference type="PROSITE" id="PS50110"/>
    </source>
</evidence>
<evidence type="ECO:0000313" key="13">
    <source>
        <dbReference type="Proteomes" id="UP000191554"/>
    </source>
</evidence>
<dbReference type="Gene3D" id="1.10.10.10">
    <property type="entry name" value="Winged helix-like DNA-binding domain superfamily/Winged helix DNA-binding domain"/>
    <property type="match status" value="1"/>
</dbReference>
<keyword evidence="4" id="KW-0805">Transcription regulation</keyword>
<dbReference type="InterPro" id="IPR016032">
    <property type="entry name" value="Sig_transdc_resp-reg_C-effctor"/>
</dbReference>
<dbReference type="STRING" id="48256.CLHUN_05610"/>
<dbReference type="CDD" id="cd00383">
    <property type="entry name" value="trans_reg_C"/>
    <property type="match status" value="1"/>
</dbReference>
<dbReference type="GO" id="GO:0000976">
    <property type="term" value="F:transcription cis-regulatory region binding"/>
    <property type="evidence" value="ECO:0007669"/>
    <property type="project" value="TreeGrafter"/>
</dbReference>
<dbReference type="GO" id="GO:0000156">
    <property type="term" value="F:phosphorelay response regulator activity"/>
    <property type="evidence" value="ECO:0007669"/>
    <property type="project" value="TreeGrafter"/>
</dbReference>
<dbReference type="InterPro" id="IPR039420">
    <property type="entry name" value="WalR-like"/>
</dbReference>
<dbReference type="SMART" id="SM00448">
    <property type="entry name" value="REC"/>
    <property type="match status" value="1"/>
</dbReference>
<dbReference type="PROSITE" id="PS50110">
    <property type="entry name" value="RESPONSE_REGULATORY"/>
    <property type="match status" value="1"/>
</dbReference>
<protein>
    <recommendedName>
        <fullName evidence="1">Stage 0 sporulation protein A homolog</fullName>
    </recommendedName>
</protein>
<dbReference type="OrthoDB" id="9802426at2"/>
<keyword evidence="5 9" id="KW-0238">DNA-binding</keyword>
<dbReference type="AlphaFoldDB" id="A0A1V4SP62"/>
<evidence type="ECO:0000313" key="12">
    <source>
        <dbReference type="EMBL" id="OPX45624.1"/>
    </source>
</evidence>
<dbReference type="Pfam" id="PF00072">
    <property type="entry name" value="Response_reg"/>
    <property type="match status" value="1"/>
</dbReference>
<dbReference type="PROSITE" id="PS51755">
    <property type="entry name" value="OMPR_PHOB"/>
    <property type="match status" value="1"/>
</dbReference>
<keyword evidence="6" id="KW-0804">Transcription</keyword>
<dbReference type="SMART" id="SM00862">
    <property type="entry name" value="Trans_reg_C"/>
    <property type="match status" value="1"/>
</dbReference>
<dbReference type="Gene3D" id="6.10.250.690">
    <property type="match status" value="1"/>
</dbReference>
<keyword evidence="2 8" id="KW-0597">Phosphoprotein</keyword>
<feature type="domain" description="Response regulatory" evidence="10">
    <location>
        <begin position="2"/>
        <end position="116"/>
    </location>
</feature>
<evidence type="ECO:0000256" key="9">
    <source>
        <dbReference type="PROSITE-ProRule" id="PRU01091"/>
    </source>
</evidence>
<gene>
    <name evidence="12" type="primary">arlR</name>
    <name evidence="12" type="ORF">CLHUN_05610</name>
</gene>
<dbReference type="Gene3D" id="3.40.50.2300">
    <property type="match status" value="1"/>
</dbReference>
<dbReference type="Proteomes" id="UP000191554">
    <property type="component" value="Unassembled WGS sequence"/>
</dbReference>
<dbReference type="GO" id="GO:0032993">
    <property type="term" value="C:protein-DNA complex"/>
    <property type="evidence" value="ECO:0007669"/>
    <property type="project" value="TreeGrafter"/>
</dbReference>
<dbReference type="RefSeq" id="WP_080063037.1">
    <property type="nucleotide sequence ID" value="NZ_MZGX01000003.1"/>
</dbReference>
<keyword evidence="3" id="KW-0902">Two-component regulatory system</keyword>
<feature type="domain" description="OmpR/PhoB-type" evidence="11">
    <location>
        <begin position="125"/>
        <end position="223"/>
    </location>
</feature>